<evidence type="ECO:0000313" key="4">
    <source>
        <dbReference type="Proteomes" id="UP000302139"/>
    </source>
</evidence>
<comment type="caution">
    <text evidence="2">The sequence shown here is derived from an EMBL/GenBank/DDBJ whole genome shotgun (WGS) entry which is preliminary data.</text>
</comment>
<dbReference type="AlphaFoldDB" id="A0A4D4MW57"/>
<dbReference type="Proteomes" id="UP000299211">
    <property type="component" value="Unassembled WGS sequence"/>
</dbReference>
<dbReference type="GeneID" id="41541298"/>
<dbReference type="RefSeq" id="WP_037647674.1">
    <property type="nucleotide sequence ID" value="NZ_BAABTN010000167.1"/>
</dbReference>
<gene>
    <name evidence="1" type="ORF">SAV14893_036350</name>
    <name evidence="2" type="ORF">SAV31267_050840</name>
</gene>
<reference evidence="1 4" key="2">
    <citation type="submission" date="2019-04" db="EMBL/GenBank/DDBJ databases">
        <title>Draft genome sequences of Streptomyces avermitilis NBRC 14893.</title>
        <authorList>
            <person name="Komaki H."/>
            <person name="Tamura T."/>
            <person name="Hosoyama A."/>
        </authorList>
    </citation>
    <scope>NUCLEOTIDE SEQUENCE [LARGE SCALE GENOMIC DNA]</scope>
    <source>
        <strain evidence="1 4">NBRC 14893</strain>
    </source>
</reference>
<organism evidence="2 3">
    <name type="scientific">Streptomyces avermitilis</name>
    <dbReference type="NCBI Taxonomy" id="33903"/>
    <lineage>
        <taxon>Bacteria</taxon>
        <taxon>Bacillati</taxon>
        <taxon>Actinomycetota</taxon>
        <taxon>Actinomycetes</taxon>
        <taxon>Kitasatosporales</taxon>
        <taxon>Streptomycetaceae</taxon>
        <taxon>Streptomyces</taxon>
    </lineage>
</organism>
<sequence length="106" mass="11653">MPRWAVVEAHGQAEASIYGVHSELEGTEAEAVAALLRVVDSYEEAVTAAGRRRQRRKVFRVSDRSYLVRVENLLSSHEAHFTLAELIADTHDDGLPNTVGGAPKRS</sequence>
<name>A0A4D4MW57_STRAX</name>
<dbReference type="EMBL" id="BJHY01000001">
    <property type="protein sequence ID" value="GDY75599.1"/>
    <property type="molecule type" value="Genomic_DNA"/>
</dbReference>
<dbReference type="EMBL" id="BJHX01000001">
    <property type="protein sequence ID" value="GDY64242.1"/>
    <property type="molecule type" value="Genomic_DNA"/>
</dbReference>
<protein>
    <submittedName>
        <fullName evidence="2">Uncharacterized protein</fullName>
    </submittedName>
</protein>
<accession>A0A4D4MW57</accession>
<reference evidence="2 3" key="1">
    <citation type="submission" date="2019-04" db="EMBL/GenBank/DDBJ databases">
        <title>Draft genome sequences of Streptomyces avermitilis ATCC 31267.</title>
        <authorList>
            <person name="Komaki H."/>
            <person name="Tamura T."/>
            <person name="Hosoyama A."/>
        </authorList>
    </citation>
    <scope>NUCLEOTIDE SEQUENCE [LARGE SCALE GENOMIC DNA]</scope>
    <source>
        <strain evidence="2 3">ATCC 31267</strain>
    </source>
</reference>
<proteinExistence type="predicted"/>
<evidence type="ECO:0000313" key="1">
    <source>
        <dbReference type="EMBL" id="GDY64242.1"/>
    </source>
</evidence>
<evidence type="ECO:0000313" key="2">
    <source>
        <dbReference type="EMBL" id="GDY75599.1"/>
    </source>
</evidence>
<evidence type="ECO:0000313" key="3">
    <source>
        <dbReference type="Proteomes" id="UP000299211"/>
    </source>
</evidence>
<dbReference type="Proteomes" id="UP000302139">
    <property type="component" value="Unassembled WGS sequence"/>
</dbReference>